<feature type="domain" description="Histidine kinase" evidence="10">
    <location>
        <begin position="370"/>
        <end position="614"/>
    </location>
</feature>
<protein>
    <recommendedName>
        <fullName evidence="3">histidine kinase</fullName>
        <ecNumber evidence="3">2.7.13.3</ecNumber>
    </recommendedName>
</protein>
<dbReference type="InterPro" id="IPR003661">
    <property type="entry name" value="HisK_dim/P_dom"/>
</dbReference>
<dbReference type="SMART" id="SM00304">
    <property type="entry name" value="HAMP"/>
    <property type="match status" value="1"/>
</dbReference>
<feature type="domain" description="HAMP" evidence="11">
    <location>
        <begin position="250"/>
        <end position="303"/>
    </location>
</feature>
<evidence type="ECO:0000313" key="12">
    <source>
        <dbReference type="EMBL" id="MBD2597029.1"/>
    </source>
</evidence>
<dbReference type="Gene3D" id="1.10.287.130">
    <property type="match status" value="1"/>
</dbReference>
<dbReference type="PROSITE" id="PS50109">
    <property type="entry name" value="HIS_KIN"/>
    <property type="match status" value="1"/>
</dbReference>
<dbReference type="PANTHER" id="PTHR43065:SF48">
    <property type="entry name" value="HISTIDINE KINASE"/>
    <property type="match status" value="1"/>
</dbReference>
<gene>
    <name evidence="12" type="ORF">H6G74_22260</name>
</gene>
<evidence type="ECO:0000256" key="1">
    <source>
        <dbReference type="ARBA" id="ARBA00000085"/>
    </source>
</evidence>
<feature type="transmembrane region" description="Helical" evidence="9">
    <location>
        <begin position="28"/>
        <end position="50"/>
    </location>
</feature>
<dbReference type="PROSITE" id="PS50885">
    <property type="entry name" value="HAMP"/>
    <property type="match status" value="1"/>
</dbReference>
<keyword evidence="4" id="KW-0597">Phosphoprotein</keyword>
<dbReference type="Pfam" id="PF00512">
    <property type="entry name" value="HisKA"/>
    <property type="match status" value="1"/>
</dbReference>
<keyword evidence="9" id="KW-1133">Transmembrane helix</keyword>
<dbReference type="SMART" id="SM00387">
    <property type="entry name" value="HATPase_c"/>
    <property type="match status" value="1"/>
</dbReference>
<keyword evidence="9" id="KW-0472">Membrane</keyword>
<dbReference type="Gene3D" id="6.10.340.10">
    <property type="match status" value="1"/>
</dbReference>
<evidence type="ECO:0000256" key="9">
    <source>
        <dbReference type="SAM" id="Phobius"/>
    </source>
</evidence>
<dbReference type="Pfam" id="PF00672">
    <property type="entry name" value="HAMP"/>
    <property type="match status" value="1"/>
</dbReference>
<keyword evidence="7" id="KW-0902">Two-component regulatory system</keyword>
<dbReference type="InterPro" id="IPR003594">
    <property type="entry name" value="HATPase_dom"/>
</dbReference>
<dbReference type="SMART" id="SM00388">
    <property type="entry name" value="HisKA"/>
    <property type="match status" value="1"/>
</dbReference>
<evidence type="ECO:0000259" key="11">
    <source>
        <dbReference type="PROSITE" id="PS50885"/>
    </source>
</evidence>
<name>A0ABR8G1H3_9NOSO</name>
<dbReference type="InterPro" id="IPR036890">
    <property type="entry name" value="HATPase_C_sf"/>
</dbReference>
<dbReference type="InterPro" id="IPR003660">
    <property type="entry name" value="HAMP_dom"/>
</dbReference>
<reference evidence="12 13" key="1">
    <citation type="journal article" date="2020" name="ISME J.">
        <title>Comparative genomics reveals insights into cyanobacterial evolution and habitat adaptation.</title>
        <authorList>
            <person name="Chen M.Y."/>
            <person name="Teng W.K."/>
            <person name="Zhao L."/>
            <person name="Hu C.X."/>
            <person name="Zhou Y.K."/>
            <person name="Han B.P."/>
            <person name="Song L.R."/>
            <person name="Shu W.S."/>
        </authorList>
    </citation>
    <scope>NUCLEOTIDE SEQUENCE [LARGE SCALE GENOMIC DNA]</scope>
    <source>
        <strain evidence="12 13">FACHB-130</strain>
    </source>
</reference>
<dbReference type="InterPro" id="IPR005467">
    <property type="entry name" value="His_kinase_dom"/>
</dbReference>
<keyword evidence="8" id="KW-0175">Coiled coil</keyword>
<keyword evidence="9" id="KW-0812">Transmembrane</keyword>
<dbReference type="InterPro" id="IPR004358">
    <property type="entry name" value="Sig_transdc_His_kin-like_C"/>
</dbReference>
<comment type="subcellular location">
    <subcellularLocation>
        <location evidence="2">Membrane</location>
    </subcellularLocation>
</comment>
<keyword evidence="5" id="KW-0808">Transferase</keyword>
<dbReference type="Gene3D" id="3.30.565.10">
    <property type="entry name" value="Histidine kinase-like ATPase, C-terminal domain"/>
    <property type="match status" value="1"/>
</dbReference>
<dbReference type="EC" id="2.7.13.3" evidence="3"/>
<dbReference type="Pfam" id="PF02518">
    <property type="entry name" value="HATPase_c"/>
    <property type="match status" value="1"/>
</dbReference>
<evidence type="ECO:0000313" key="13">
    <source>
        <dbReference type="Proteomes" id="UP000603457"/>
    </source>
</evidence>
<dbReference type="EMBL" id="JACJTB010000036">
    <property type="protein sequence ID" value="MBD2597029.1"/>
    <property type="molecule type" value="Genomic_DNA"/>
</dbReference>
<evidence type="ECO:0000259" key="10">
    <source>
        <dbReference type="PROSITE" id="PS50109"/>
    </source>
</evidence>
<dbReference type="PANTHER" id="PTHR43065">
    <property type="entry name" value="SENSOR HISTIDINE KINASE"/>
    <property type="match status" value="1"/>
</dbReference>
<evidence type="ECO:0000256" key="3">
    <source>
        <dbReference type="ARBA" id="ARBA00012438"/>
    </source>
</evidence>
<organism evidence="12 13">
    <name type="scientific">Nostoc spongiaeforme FACHB-130</name>
    <dbReference type="NCBI Taxonomy" id="1357510"/>
    <lineage>
        <taxon>Bacteria</taxon>
        <taxon>Bacillati</taxon>
        <taxon>Cyanobacteriota</taxon>
        <taxon>Cyanophyceae</taxon>
        <taxon>Nostocales</taxon>
        <taxon>Nostocaceae</taxon>
        <taxon>Nostoc</taxon>
    </lineage>
</organism>
<evidence type="ECO:0000256" key="2">
    <source>
        <dbReference type="ARBA" id="ARBA00004370"/>
    </source>
</evidence>
<comment type="catalytic activity">
    <reaction evidence="1">
        <text>ATP + protein L-histidine = ADP + protein N-phospho-L-histidine.</text>
        <dbReference type="EC" id="2.7.13.3"/>
    </reaction>
</comment>
<dbReference type="SUPFAM" id="SSF55874">
    <property type="entry name" value="ATPase domain of HSP90 chaperone/DNA topoisomerase II/histidine kinase"/>
    <property type="match status" value="1"/>
</dbReference>
<dbReference type="CDD" id="cd06225">
    <property type="entry name" value="HAMP"/>
    <property type="match status" value="1"/>
</dbReference>
<feature type="transmembrane region" description="Helical" evidence="9">
    <location>
        <begin position="229"/>
        <end position="252"/>
    </location>
</feature>
<feature type="coiled-coil region" evidence="8">
    <location>
        <begin position="302"/>
        <end position="351"/>
    </location>
</feature>
<dbReference type="Proteomes" id="UP000603457">
    <property type="component" value="Unassembled WGS sequence"/>
</dbReference>
<evidence type="ECO:0000256" key="6">
    <source>
        <dbReference type="ARBA" id="ARBA00022777"/>
    </source>
</evidence>
<sequence>MLLKKLVKKLSNWLFKLSNNWSIAKKIIYGYTLTVGITCIGTASGLLVGYNYESYAHKQLILAYQQQALLKDLENAVTRVRLHPQRLVTVLDNSIWLEFEKNRFLDGIVQVRQKLLELEQFVSLYQNDLLINSQDIHQLLNAYDQTTESYNQIVKTFWQEIEVKNSSSIRNKNYQQQILNFLNQEKATNIPIKFEQLSDELSRLIGHAELQKQHANTSFNNAQKLQVNVILGSVLISVAIAILLAVFTSHLIARPLQVVTNVAKTITQESNFRIKADITSKDEVGTLANSLNQLVEWVGDYTQELELARQTLEKRVEERTHELELARHNLEKRVEERTQELQKTLQDLQATQGQLIQTEKMSSLGQMVAGIAHEINNPVSFIYGNIQHAKEYVEDLLALVELYQQQYPEPSHVIIDKIEDIDLIFISQDLSNLLSSMQTGAQRIREIVLSLRNFSRLDEAEMKEVDVHEGLENTLLLLNHKITPKITVNKNYHNLPLIECYPAQINQVFMNIVSNAIDALSEQNNPTNKQISIETLKINDNYIKISIKDNGNGIPTAIQHKIFDPFFTTKPVGKGTGLGLSTCYQIVEKHQGKIEVFSEIGQGTEFTITLPIKYKINQKLSVNSTLII</sequence>
<dbReference type="SUPFAM" id="SSF158472">
    <property type="entry name" value="HAMP domain-like"/>
    <property type="match status" value="1"/>
</dbReference>
<evidence type="ECO:0000256" key="8">
    <source>
        <dbReference type="SAM" id="Coils"/>
    </source>
</evidence>
<dbReference type="InterPro" id="IPR036097">
    <property type="entry name" value="HisK_dim/P_sf"/>
</dbReference>
<accession>A0ABR8G1H3</accession>
<dbReference type="PRINTS" id="PR00344">
    <property type="entry name" value="BCTRLSENSOR"/>
</dbReference>
<dbReference type="SUPFAM" id="SSF47384">
    <property type="entry name" value="Homodimeric domain of signal transducing histidine kinase"/>
    <property type="match status" value="1"/>
</dbReference>
<keyword evidence="13" id="KW-1185">Reference proteome</keyword>
<evidence type="ECO:0000256" key="4">
    <source>
        <dbReference type="ARBA" id="ARBA00022553"/>
    </source>
</evidence>
<dbReference type="CDD" id="cd00082">
    <property type="entry name" value="HisKA"/>
    <property type="match status" value="1"/>
</dbReference>
<evidence type="ECO:0000256" key="5">
    <source>
        <dbReference type="ARBA" id="ARBA00022679"/>
    </source>
</evidence>
<keyword evidence="6" id="KW-0418">Kinase</keyword>
<proteinExistence type="predicted"/>
<evidence type="ECO:0000256" key="7">
    <source>
        <dbReference type="ARBA" id="ARBA00023012"/>
    </source>
</evidence>
<comment type="caution">
    <text evidence="12">The sequence shown here is derived from an EMBL/GenBank/DDBJ whole genome shotgun (WGS) entry which is preliminary data.</text>
</comment>